<sequence>MLLFAIAKTSDCYKLLRTTVGSAPDSNSIDHPLPRHRYHRSRPVRELFTKRDLFTPDADPFLPDHSHPFLRQLLLWPDSERRDVLVRG</sequence>
<evidence type="ECO:0000313" key="2">
    <source>
        <dbReference type="Proteomes" id="UP001054837"/>
    </source>
</evidence>
<keyword evidence="2" id="KW-1185">Reference proteome</keyword>
<dbReference type="EMBL" id="BPLQ01003982">
    <property type="protein sequence ID" value="GIY04814.1"/>
    <property type="molecule type" value="Genomic_DNA"/>
</dbReference>
<dbReference type="AlphaFoldDB" id="A0AAV4Q879"/>
<gene>
    <name evidence="1" type="ORF">CDAR_318521</name>
</gene>
<reference evidence="1 2" key="1">
    <citation type="submission" date="2021-06" db="EMBL/GenBank/DDBJ databases">
        <title>Caerostris darwini draft genome.</title>
        <authorList>
            <person name="Kono N."/>
            <person name="Arakawa K."/>
        </authorList>
    </citation>
    <scope>NUCLEOTIDE SEQUENCE [LARGE SCALE GENOMIC DNA]</scope>
</reference>
<comment type="caution">
    <text evidence="1">The sequence shown here is derived from an EMBL/GenBank/DDBJ whole genome shotgun (WGS) entry which is preliminary data.</text>
</comment>
<evidence type="ECO:0000313" key="1">
    <source>
        <dbReference type="EMBL" id="GIY04814.1"/>
    </source>
</evidence>
<organism evidence="1 2">
    <name type="scientific">Caerostris darwini</name>
    <dbReference type="NCBI Taxonomy" id="1538125"/>
    <lineage>
        <taxon>Eukaryota</taxon>
        <taxon>Metazoa</taxon>
        <taxon>Ecdysozoa</taxon>
        <taxon>Arthropoda</taxon>
        <taxon>Chelicerata</taxon>
        <taxon>Arachnida</taxon>
        <taxon>Araneae</taxon>
        <taxon>Araneomorphae</taxon>
        <taxon>Entelegynae</taxon>
        <taxon>Araneoidea</taxon>
        <taxon>Araneidae</taxon>
        <taxon>Caerostris</taxon>
    </lineage>
</organism>
<dbReference type="Proteomes" id="UP001054837">
    <property type="component" value="Unassembled WGS sequence"/>
</dbReference>
<proteinExistence type="predicted"/>
<protein>
    <submittedName>
        <fullName evidence="1">Uncharacterized protein</fullName>
    </submittedName>
</protein>
<accession>A0AAV4Q879</accession>
<name>A0AAV4Q879_9ARAC</name>